<dbReference type="KEGG" id="acid:CBP33_18685"/>
<accession>A0A240TYV9</accession>
<gene>
    <name evidence="1" type="ORF">CBP36_19255</name>
</gene>
<accession>A0A240UHY2</accession>
<dbReference type="KEGG" id="acis:CBP35_19205"/>
<dbReference type="Proteomes" id="UP000194440">
    <property type="component" value="Plasmid pACP4.1"/>
</dbReference>
<organism evidence="1 2">
    <name type="scientific">Acidovorax carolinensis</name>
    <dbReference type="NCBI Taxonomy" id="553814"/>
    <lineage>
        <taxon>Bacteria</taxon>
        <taxon>Pseudomonadati</taxon>
        <taxon>Pseudomonadota</taxon>
        <taxon>Betaproteobacteria</taxon>
        <taxon>Burkholderiales</taxon>
        <taxon>Comamonadaceae</taxon>
        <taxon>Acidovorax</taxon>
    </lineage>
</organism>
<reference evidence="1" key="1">
    <citation type="submission" date="2017-05" db="EMBL/GenBank/DDBJ databases">
        <title>Polyphasic characterization of four soil-derived phenanthrene-degrading Acidovorax strains and proposal of Acidovorax phenanthrenivorans sp. nov.</title>
        <authorList>
            <person name="Singleton D."/>
            <person name="Lee J."/>
            <person name="Dickey A.N."/>
            <person name="Stroud A."/>
            <person name="Scholl E.H."/>
            <person name="Wright F.A."/>
            <person name="Aitken M.D."/>
        </authorList>
    </citation>
    <scope>NUCLEOTIDE SEQUENCE</scope>
    <source>
        <strain evidence="1">P4</strain>
        <plasmid evidence="1">pACP4.1</plasmid>
    </source>
</reference>
<dbReference type="AlphaFoldDB" id="A0A240TYV9"/>
<dbReference type="EMBL" id="CP021367">
    <property type="protein sequence ID" value="ART61114.1"/>
    <property type="molecule type" value="Genomic_DNA"/>
</dbReference>
<geneLocation type="plasmid" evidence="1 2">
    <name>pACP4.1</name>
</geneLocation>
<name>A0A240TYV9_9BURK</name>
<evidence type="ECO:0000313" key="2">
    <source>
        <dbReference type="Proteomes" id="UP000194440"/>
    </source>
</evidence>
<sequence length="307" mass="33847">MLMSGWTMGEIFRRASGAEPAQDDAEVPCTWRELLPRQKAAVYEFVAEVKTLSLEDSKALCLQHPVDAAFIANAIRENFGLSRKWRASLNATIPLEAWTASKDVPGIRTLSDDLDSELHLFAEHAGVSEIRQPAGLESLRGVHLKLSEGVPPAVQQKYSNLIRWMDRSNLAATKAHPLLEFGGICQLSIAVEHLYSQTCTYLSEFHFSLPAFAEQWPPEPSAPGGRLSGIEFSAMSDYAAKALKWVVLRTQVSVNCYNEAVSRCLQALKRFEGPDLHAPSDSNLAKRADNEQDPGLLIVSLLCDLVS</sequence>
<protein>
    <submittedName>
        <fullName evidence="1">Uncharacterized protein</fullName>
    </submittedName>
</protein>
<evidence type="ECO:0000313" key="1">
    <source>
        <dbReference type="EMBL" id="ART61114.1"/>
    </source>
</evidence>
<proteinExistence type="predicted"/>
<keyword evidence="2" id="KW-1185">Reference proteome</keyword>
<keyword evidence="1" id="KW-0614">Plasmid</keyword>
<dbReference type="KEGG" id="acip:CBP36_19255"/>